<dbReference type="GO" id="GO:0004674">
    <property type="term" value="F:protein serine/threonine kinase activity"/>
    <property type="evidence" value="ECO:0007669"/>
    <property type="project" value="TreeGrafter"/>
</dbReference>
<dbReference type="Pfam" id="PF00069">
    <property type="entry name" value="Pkinase"/>
    <property type="match status" value="1"/>
</dbReference>
<dbReference type="EMBL" id="JACCFP010000001">
    <property type="protein sequence ID" value="NYJ00697.1"/>
    <property type="molecule type" value="Genomic_DNA"/>
</dbReference>
<dbReference type="InterPro" id="IPR011009">
    <property type="entry name" value="Kinase-like_dom_sf"/>
</dbReference>
<keyword evidence="3 9" id="KW-0418">Kinase</keyword>
<reference evidence="9 10" key="1">
    <citation type="submission" date="2020-07" db="EMBL/GenBank/DDBJ databases">
        <title>Sequencing the genomes of 1000 actinobacteria strains.</title>
        <authorList>
            <person name="Klenk H.-P."/>
        </authorList>
    </citation>
    <scope>NUCLEOTIDE SEQUENCE [LARGE SCALE GENOMIC DNA]</scope>
    <source>
        <strain evidence="9 10">DSM 103833</strain>
    </source>
</reference>
<dbReference type="SMART" id="SM00220">
    <property type="entry name" value="S_TKc"/>
    <property type="match status" value="1"/>
</dbReference>
<keyword evidence="7" id="KW-0472">Membrane</keyword>
<name>A0A853C0L9_9ACTN</name>
<dbReference type="GO" id="GO:0005524">
    <property type="term" value="F:ATP binding"/>
    <property type="evidence" value="ECO:0007669"/>
    <property type="project" value="UniProtKB-UniRule"/>
</dbReference>
<dbReference type="PANTHER" id="PTHR43289">
    <property type="entry name" value="MITOGEN-ACTIVATED PROTEIN KINASE KINASE KINASE 20-RELATED"/>
    <property type="match status" value="1"/>
</dbReference>
<evidence type="ECO:0000256" key="3">
    <source>
        <dbReference type="ARBA" id="ARBA00022777"/>
    </source>
</evidence>
<keyword evidence="1" id="KW-0808">Transferase</keyword>
<dbReference type="Gene3D" id="1.10.510.10">
    <property type="entry name" value="Transferase(Phosphotransferase) domain 1"/>
    <property type="match status" value="1"/>
</dbReference>
<dbReference type="Proteomes" id="UP000530424">
    <property type="component" value="Unassembled WGS sequence"/>
</dbReference>
<dbReference type="SUPFAM" id="SSF56112">
    <property type="entry name" value="Protein kinase-like (PK-like)"/>
    <property type="match status" value="1"/>
</dbReference>
<evidence type="ECO:0000256" key="4">
    <source>
        <dbReference type="ARBA" id="ARBA00022840"/>
    </source>
</evidence>
<evidence type="ECO:0000256" key="2">
    <source>
        <dbReference type="ARBA" id="ARBA00022741"/>
    </source>
</evidence>
<feature type="domain" description="Protein kinase" evidence="8">
    <location>
        <begin position="16"/>
        <end position="273"/>
    </location>
</feature>
<feature type="binding site" evidence="5">
    <location>
        <position position="44"/>
    </location>
    <ligand>
        <name>ATP</name>
        <dbReference type="ChEBI" id="CHEBI:30616"/>
    </ligand>
</feature>
<protein>
    <submittedName>
        <fullName evidence="9">Putative Ser/Thr protein kinase</fullName>
    </submittedName>
</protein>
<gene>
    <name evidence="9" type="ORF">HNR19_001395</name>
</gene>
<feature type="transmembrane region" description="Helical" evidence="7">
    <location>
        <begin position="379"/>
        <end position="411"/>
    </location>
</feature>
<dbReference type="PROSITE" id="PS00107">
    <property type="entry name" value="PROTEIN_KINASE_ATP"/>
    <property type="match status" value="1"/>
</dbReference>
<evidence type="ECO:0000256" key="7">
    <source>
        <dbReference type="SAM" id="Phobius"/>
    </source>
</evidence>
<dbReference type="Gene3D" id="3.30.200.20">
    <property type="entry name" value="Phosphorylase Kinase, domain 1"/>
    <property type="match status" value="1"/>
</dbReference>
<evidence type="ECO:0000313" key="9">
    <source>
        <dbReference type="EMBL" id="NYJ00697.1"/>
    </source>
</evidence>
<dbReference type="AlphaFoldDB" id="A0A853C0L9"/>
<dbReference type="InterPro" id="IPR008271">
    <property type="entry name" value="Ser/Thr_kinase_AS"/>
</dbReference>
<dbReference type="PROSITE" id="PS50011">
    <property type="entry name" value="PROTEIN_KINASE_DOM"/>
    <property type="match status" value="1"/>
</dbReference>
<dbReference type="PROSITE" id="PS00108">
    <property type="entry name" value="PROTEIN_KINASE_ST"/>
    <property type="match status" value="1"/>
</dbReference>
<dbReference type="InterPro" id="IPR000719">
    <property type="entry name" value="Prot_kinase_dom"/>
</dbReference>
<dbReference type="InterPro" id="IPR017441">
    <property type="entry name" value="Protein_kinase_ATP_BS"/>
</dbReference>
<feature type="transmembrane region" description="Helical" evidence="7">
    <location>
        <begin position="517"/>
        <end position="539"/>
    </location>
</feature>
<evidence type="ECO:0000256" key="6">
    <source>
        <dbReference type="SAM" id="MobiDB-lite"/>
    </source>
</evidence>
<proteinExistence type="predicted"/>
<keyword evidence="7" id="KW-0812">Transmembrane</keyword>
<evidence type="ECO:0000259" key="8">
    <source>
        <dbReference type="PROSITE" id="PS50011"/>
    </source>
</evidence>
<accession>A0A853C0L9</accession>
<evidence type="ECO:0000256" key="5">
    <source>
        <dbReference type="PROSITE-ProRule" id="PRU10141"/>
    </source>
</evidence>
<feature type="compositionally biased region" description="Pro residues" evidence="6">
    <location>
        <begin position="299"/>
        <end position="308"/>
    </location>
</feature>
<evidence type="ECO:0000256" key="1">
    <source>
        <dbReference type="ARBA" id="ARBA00022679"/>
    </source>
</evidence>
<dbReference type="PANTHER" id="PTHR43289:SF34">
    <property type="entry name" value="SERINE_THREONINE-PROTEIN KINASE YBDM-RELATED"/>
    <property type="match status" value="1"/>
</dbReference>
<feature type="region of interest" description="Disordered" evidence="6">
    <location>
        <begin position="296"/>
        <end position="347"/>
    </location>
</feature>
<sequence length="555" mass="57771">MTSQPQSAQPTRVGDYAVLTKLGEGGMGIVHLARGADGRRVALKVLRPHVVGDNEARARLAREVASLERVRSPWIAEILDADPWADVPYVVTRYVPGLSLHDHVAEEGPIADRDLHWLAGCLAEGIAAVHSAGVLHRDVKPSNVLMEGRTPILIDFGLARVADDPRLTQTGWLLGTPGYLAPEILYGDDATPASDVHAWAATVAYAGNGRAPYGRGPSMAIMDRARRGEHDLGGLTGSLREVVDAALSPDPLERPSLHEILAWIRPLSTRPELPVADPPVADDFTLPLAVAAQGGAPAPVLPPPPPARPTRVLETEVGPVPPAAPFPAAAPTLGPAQPGPPAPPAHAMERLGQEWDEQWGAPYPPVAPRPPLAERLRRGVAVGCGAILLGAATAAAPYVTAAGVLVAVWLLRAGSLAASSLAHKRVARGAKWHDGIGFVVSSPWHLVRAITGTVVLVLWSAGIAAAAGLICYALATGVATMLFTGGTALGVALWTGIASSRFRGPLSRVVHPLSRGWVPWSALCGGLLVAAVVLGAVVASRGIEWLPAASGPFGL</sequence>
<keyword evidence="4 5" id="KW-0067">ATP-binding</keyword>
<organism evidence="9 10">
    <name type="scientific">Nocardioides thalensis</name>
    <dbReference type="NCBI Taxonomy" id="1914755"/>
    <lineage>
        <taxon>Bacteria</taxon>
        <taxon>Bacillati</taxon>
        <taxon>Actinomycetota</taxon>
        <taxon>Actinomycetes</taxon>
        <taxon>Propionibacteriales</taxon>
        <taxon>Nocardioidaceae</taxon>
        <taxon>Nocardioides</taxon>
    </lineage>
</organism>
<keyword evidence="10" id="KW-1185">Reference proteome</keyword>
<keyword evidence="2 5" id="KW-0547">Nucleotide-binding</keyword>
<evidence type="ECO:0000313" key="10">
    <source>
        <dbReference type="Proteomes" id="UP000530424"/>
    </source>
</evidence>
<dbReference type="RefSeq" id="WP_179667250.1">
    <property type="nucleotide sequence ID" value="NZ_JACCFP010000001.1"/>
</dbReference>
<feature type="transmembrane region" description="Helical" evidence="7">
    <location>
        <begin position="478"/>
        <end position="497"/>
    </location>
</feature>
<comment type="caution">
    <text evidence="9">The sequence shown here is derived from an EMBL/GenBank/DDBJ whole genome shotgun (WGS) entry which is preliminary data.</text>
</comment>
<dbReference type="CDD" id="cd14014">
    <property type="entry name" value="STKc_PknB_like"/>
    <property type="match status" value="1"/>
</dbReference>
<keyword evidence="7" id="KW-1133">Transmembrane helix</keyword>
<feature type="compositionally biased region" description="Low complexity" evidence="6">
    <location>
        <begin position="326"/>
        <end position="336"/>
    </location>
</feature>
<feature type="transmembrane region" description="Helical" evidence="7">
    <location>
        <begin position="449"/>
        <end position="471"/>
    </location>
</feature>